<accession>A0A6J7GGT3</accession>
<dbReference type="InterPro" id="IPR015426">
    <property type="entry name" value="Acetylaldehyde_DH_C"/>
</dbReference>
<evidence type="ECO:0000256" key="1">
    <source>
        <dbReference type="ARBA" id="ARBA00009244"/>
    </source>
</evidence>
<dbReference type="HAMAP" id="MF_01657">
    <property type="entry name" value="Ac_ald_DH_ac"/>
    <property type="match status" value="1"/>
</dbReference>
<name>A0A6J7GGT3_9ZZZZ</name>
<dbReference type="InterPro" id="IPR003361">
    <property type="entry name" value="Acetaldehyde_dehydrogenase"/>
</dbReference>
<dbReference type="EMBL" id="CAFBMR010000010">
    <property type="protein sequence ID" value="CAB4906226.1"/>
    <property type="molecule type" value="Genomic_DNA"/>
</dbReference>
<reference evidence="4" key="1">
    <citation type="submission" date="2020-05" db="EMBL/GenBank/DDBJ databases">
        <authorList>
            <person name="Chiriac C."/>
            <person name="Salcher M."/>
            <person name="Ghai R."/>
            <person name="Kavagutti S V."/>
        </authorList>
    </citation>
    <scope>NUCLEOTIDE SEQUENCE</scope>
</reference>
<dbReference type="SMART" id="SM00859">
    <property type="entry name" value="Semialdhyde_dh"/>
    <property type="match status" value="1"/>
</dbReference>
<proteinExistence type="inferred from homology"/>
<dbReference type="Gene3D" id="3.30.360.10">
    <property type="entry name" value="Dihydrodipicolinate Reductase, domain 2"/>
    <property type="match status" value="1"/>
</dbReference>
<feature type="domain" description="Semialdehyde dehydrogenase NAD-binding" evidence="3">
    <location>
        <begin position="13"/>
        <end position="130"/>
    </location>
</feature>
<dbReference type="InterPro" id="IPR036291">
    <property type="entry name" value="NAD(P)-bd_dom_sf"/>
</dbReference>
<evidence type="ECO:0000313" key="4">
    <source>
        <dbReference type="EMBL" id="CAB4906226.1"/>
    </source>
</evidence>
<protein>
    <submittedName>
        <fullName evidence="4">Unannotated protein</fullName>
    </submittedName>
</protein>
<dbReference type="SUPFAM" id="SSF55347">
    <property type="entry name" value="Glyceraldehyde-3-phosphate dehydrogenase-like, C-terminal domain"/>
    <property type="match status" value="1"/>
</dbReference>
<gene>
    <name evidence="4" type="ORF">UFOPK3610_00440</name>
</gene>
<organism evidence="4">
    <name type="scientific">freshwater metagenome</name>
    <dbReference type="NCBI Taxonomy" id="449393"/>
    <lineage>
        <taxon>unclassified sequences</taxon>
        <taxon>metagenomes</taxon>
        <taxon>ecological metagenomes</taxon>
    </lineage>
</organism>
<keyword evidence="2" id="KW-0520">NAD</keyword>
<comment type="similarity">
    <text evidence="1">Belongs to the acetaldehyde dehydrogenase family.</text>
</comment>
<dbReference type="GO" id="GO:0051287">
    <property type="term" value="F:NAD binding"/>
    <property type="evidence" value="ECO:0007669"/>
    <property type="project" value="InterPro"/>
</dbReference>
<sequence length="310" mass="33614">MEYARHVRHGRIRVAILGTGNIGIDLCERLLVDDDFEVVALAGRRPDSPGLQRLVDRIPVIVTNGITGLLPHFDFFDGVFDATSSFDHPGHWDITKEHGKWMIDLTPSGIGRPMVPCLVDRVDSMHLSPGIEPENLSMISCGGQSSAPMLNAITRGVSRISEVEVSVSVPSLSVGPASRRNVDHYVEATQELAAQVTGCPKAKAMLILNPADPPVMMRTTVFVQADIIDLDAIRIACAEMITEVQKSVPGYDFAIEPYCPREGLVSVTSRVIGSGFYLPPYAGNLDIINSAAVESARILGQHHIRAKAQT</sequence>
<dbReference type="SUPFAM" id="SSF51735">
    <property type="entry name" value="NAD(P)-binding Rossmann-fold domains"/>
    <property type="match status" value="1"/>
</dbReference>
<dbReference type="Pfam" id="PF09290">
    <property type="entry name" value="AcetDehyd-dimer"/>
    <property type="match status" value="1"/>
</dbReference>
<dbReference type="Gene3D" id="3.40.50.720">
    <property type="entry name" value="NAD(P)-binding Rossmann-like Domain"/>
    <property type="match status" value="1"/>
</dbReference>
<dbReference type="InterPro" id="IPR000534">
    <property type="entry name" value="Semialdehyde_DH_NAD-bd"/>
</dbReference>
<evidence type="ECO:0000256" key="2">
    <source>
        <dbReference type="ARBA" id="ARBA00023027"/>
    </source>
</evidence>
<evidence type="ECO:0000259" key="3">
    <source>
        <dbReference type="SMART" id="SM00859"/>
    </source>
</evidence>
<dbReference type="NCBIfam" id="NF006157">
    <property type="entry name" value="PRK08300.1"/>
    <property type="match status" value="1"/>
</dbReference>
<dbReference type="CDD" id="cd23933">
    <property type="entry name" value="ALDH_C"/>
    <property type="match status" value="1"/>
</dbReference>
<dbReference type="AlphaFoldDB" id="A0A6J7GGT3"/>
<dbReference type="GO" id="GO:0008774">
    <property type="term" value="F:acetaldehyde dehydrogenase (acetylating) activity"/>
    <property type="evidence" value="ECO:0007669"/>
    <property type="project" value="InterPro"/>
</dbReference>